<comment type="similarity">
    <text evidence="2">Belongs to the peptidase C19 family. USP10 subfamily.</text>
</comment>
<feature type="region of interest" description="Disordered" evidence="8">
    <location>
        <begin position="1"/>
        <end position="30"/>
    </location>
</feature>
<evidence type="ECO:0000313" key="12">
    <source>
        <dbReference type="Proteomes" id="UP000282613"/>
    </source>
</evidence>
<reference evidence="13" key="1">
    <citation type="submission" date="2017-02" db="UniProtKB">
        <authorList>
            <consortium name="WormBaseParasite"/>
        </authorList>
    </citation>
    <scope>IDENTIFICATION</scope>
</reference>
<dbReference type="InterPro" id="IPR018200">
    <property type="entry name" value="USP_CS"/>
</dbReference>
<evidence type="ECO:0000256" key="3">
    <source>
        <dbReference type="ARBA" id="ARBA00012759"/>
    </source>
</evidence>
<dbReference type="EMBL" id="UYRS01018317">
    <property type="protein sequence ID" value="VDK32492.1"/>
    <property type="molecule type" value="Genomic_DNA"/>
</dbReference>
<dbReference type="EC" id="3.4.19.12" evidence="3"/>
<keyword evidence="9" id="KW-0812">Transmembrane</keyword>
<dbReference type="GO" id="GO:0016579">
    <property type="term" value="P:protein deubiquitination"/>
    <property type="evidence" value="ECO:0007669"/>
    <property type="project" value="InterPro"/>
</dbReference>
<evidence type="ECO:0000256" key="4">
    <source>
        <dbReference type="ARBA" id="ARBA00022670"/>
    </source>
</evidence>
<dbReference type="InterPro" id="IPR001394">
    <property type="entry name" value="Peptidase_C19_UCH"/>
</dbReference>
<feature type="transmembrane region" description="Helical" evidence="9">
    <location>
        <begin position="97"/>
        <end position="117"/>
    </location>
</feature>
<name>A0A0R3W262_TAEAS</name>
<evidence type="ECO:0000256" key="8">
    <source>
        <dbReference type="SAM" id="MobiDB-lite"/>
    </source>
</evidence>
<keyword evidence="9" id="KW-1133">Transmembrane helix</keyword>
<keyword evidence="7" id="KW-0788">Thiol protease</keyword>
<comment type="catalytic activity">
    <reaction evidence="1">
        <text>Thiol-dependent hydrolysis of ester, thioester, amide, peptide and isopeptide bonds formed by the C-terminal Gly of ubiquitin (a 76-residue protein attached to proteins as an intracellular targeting signal).</text>
        <dbReference type="EC" id="3.4.19.12"/>
    </reaction>
</comment>
<dbReference type="WBParaSite" id="TASK_0000387401-mRNA-1">
    <property type="protein sequence ID" value="TASK_0000387401-mRNA-1"/>
    <property type="gene ID" value="TASK_0000387401"/>
</dbReference>
<evidence type="ECO:0000256" key="2">
    <source>
        <dbReference type="ARBA" id="ARBA00005427"/>
    </source>
</evidence>
<dbReference type="AlphaFoldDB" id="A0A0R3W262"/>
<gene>
    <name evidence="11" type="ORF">TASK_LOCUS3875</name>
</gene>
<sequence length="534" mass="60610">MGGQRRKKKEDQSDRISSKGEAPGKPRGRVVEEIAAEKTVSSDDVEFVIFRKIDEIRADQLNSSFSESRTLGNVCPSWPPCPAYRCHPKGLVNTRNMCYLLTCLQTLFGLPPFVAILHHVSVALHSFFAEVGSLRDVWLESQAETVRLLRLLLLHLDERTPYKPNEVRAGEPVLPNDYGYLPTGKALSLDPKFFTVLNFEVGCQQDAADCMSRLITQVHEEMAMLLRKFKQPDYETFTDDNADGGDGDGWTTVTTKGKKIREARHAQVDNGEVTPISLLFGGTLVSRSSYQKNSRLPNKLAIDMKESLEGLLYERNIYMSSKLFSFLKVGCLEDGFQFLSRGEVLSDFKDSETGLCVVMNRRVFIDRLPPILLVQLKRFFYDSNKGGIQKVLKQIPIHRHLQIVESIISKERTFSKAQGAYKLKAVVFHIGYNAERGHYTTAAVTQSDEVLYYDDLNVFRLRQEEVWADMFASHRPFDTHSARCRPLPRTSPTAVEADAASERPPSIGEQPRTPYLLVYVSCFQQPSQRRKQRQ</sequence>
<evidence type="ECO:0000256" key="6">
    <source>
        <dbReference type="ARBA" id="ARBA00022801"/>
    </source>
</evidence>
<keyword evidence="5" id="KW-0833">Ubl conjugation pathway</keyword>
<evidence type="ECO:0000313" key="11">
    <source>
        <dbReference type="EMBL" id="VDK32492.1"/>
    </source>
</evidence>
<dbReference type="GO" id="GO:0006508">
    <property type="term" value="P:proteolysis"/>
    <property type="evidence" value="ECO:0007669"/>
    <property type="project" value="UniProtKB-KW"/>
</dbReference>
<dbReference type="SUPFAM" id="SSF54001">
    <property type="entry name" value="Cysteine proteinases"/>
    <property type="match status" value="1"/>
</dbReference>
<dbReference type="Proteomes" id="UP000282613">
    <property type="component" value="Unassembled WGS sequence"/>
</dbReference>
<keyword evidence="6" id="KW-0378">Hydrolase</keyword>
<evidence type="ECO:0000256" key="9">
    <source>
        <dbReference type="SAM" id="Phobius"/>
    </source>
</evidence>
<dbReference type="PANTHER" id="PTHR24006">
    <property type="entry name" value="UBIQUITIN CARBOXYL-TERMINAL HYDROLASE"/>
    <property type="match status" value="1"/>
</dbReference>
<dbReference type="GO" id="GO:0005829">
    <property type="term" value="C:cytosol"/>
    <property type="evidence" value="ECO:0007669"/>
    <property type="project" value="TreeGrafter"/>
</dbReference>
<keyword evidence="12" id="KW-1185">Reference proteome</keyword>
<keyword evidence="4" id="KW-0645">Protease</keyword>
<dbReference type="OrthoDB" id="429671at2759"/>
<dbReference type="CDD" id="cd02257">
    <property type="entry name" value="Peptidase_C19"/>
    <property type="match status" value="1"/>
</dbReference>
<dbReference type="PANTHER" id="PTHR24006:SF687">
    <property type="entry name" value="UBIQUITIN CARBOXYL-TERMINAL HYDROLASE 10"/>
    <property type="match status" value="1"/>
</dbReference>
<dbReference type="Gene3D" id="3.90.70.10">
    <property type="entry name" value="Cysteine proteinases"/>
    <property type="match status" value="1"/>
</dbReference>
<organism evidence="13">
    <name type="scientific">Taenia asiatica</name>
    <name type="common">Asian tapeworm</name>
    <dbReference type="NCBI Taxonomy" id="60517"/>
    <lineage>
        <taxon>Eukaryota</taxon>
        <taxon>Metazoa</taxon>
        <taxon>Spiralia</taxon>
        <taxon>Lophotrochozoa</taxon>
        <taxon>Platyhelminthes</taxon>
        <taxon>Cestoda</taxon>
        <taxon>Eucestoda</taxon>
        <taxon>Cyclophyllidea</taxon>
        <taxon>Taeniidae</taxon>
        <taxon>Taenia</taxon>
    </lineage>
</organism>
<protein>
    <recommendedName>
        <fullName evidence="3">ubiquitinyl hydrolase 1</fullName>
        <ecNumber evidence="3">3.4.19.12</ecNumber>
    </recommendedName>
</protein>
<feature type="region of interest" description="Disordered" evidence="8">
    <location>
        <begin position="481"/>
        <end position="512"/>
    </location>
</feature>
<dbReference type="GO" id="GO:0005634">
    <property type="term" value="C:nucleus"/>
    <property type="evidence" value="ECO:0007669"/>
    <property type="project" value="TreeGrafter"/>
</dbReference>
<evidence type="ECO:0000256" key="5">
    <source>
        <dbReference type="ARBA" id="ARBA00022786"/>
    </source>
</evidence>
<dbReference type="Pfam" id="PF00443">
    <property type="entry name" value="UCH"/>
    <property type="match status" value="1"/>
</dbReference>
<reference evidence="11 12" key="2">
    <citation type="submission" date="2018-11" db="EMBL/GenBank/DDBJ databases">
        <authorList>
            <consortium name="Pathogen Informatics"/>
        </authorList>
    </citation>
    <scope>NUCLEOTIDE SEQUENCE [LARGE SCALE GENOMIC DNA]</scope>
</reference>
<dbReference type="GO" id="GO:0004843">
    <property type="term" value="F:cysteine-type deubiquitinase activity"/>
    <property type="evidence" value="ECO:0007669"/>
    <property type="project" value="UniProtKB-EC"/>
</dbReference>
<proteinExistence type="inferred from homology"/>
<feature type="compositionally biased region" description="Basic and acidic residues" evidence="8">
    <location>
        <begin position="9"/>
        <end position="30"/>
    </location>
</feature>
<dbReference type="PROSITE" id="PS00973">
    <property type="entry name" value="USP_2"/>
    <property type="match status" value="1"/>
</dbReference>
<feature type="domain" description="USP" evidence="10">
    <location>
        <begin position="89"/>
        <end position="476"/>
    </location>
</feature>
<dbReference type="STRING" id="60517.A0A0R3W262"/>
<dbReference type="PROSITE" id="PS50235">
    <property type="entry name" value="USP_3"/>
    <property type="match status" value="1"/>
</dbReference>
<evidence type="ECO:0000256" key="1">
    <source>
        <dbReference type="ARBA" id="ARBA00000707"/>
    </source>
</evidence>
<dbReference type="InterPro" id="IPR050164">
    <property type="entry name" value="Peptidase_C19"/>
</dbReference>
<keyword evidence="9" id="KW-0472">Membrane</keyword>
<accession>A0A0R3W262</accession>
<dbReference type="InterPro" id="IPR028889">
    <property type="entry name" value="USP"/>
</dbReference>
<evidence type="ECO:0000256" key="7">
    <source>
        <dbReference type="ARBA" id="ARBA00022807"/>
    </source>
</evidence>
<dbReference type="InterPro" id="IPR038765">
    <property type="entry name" value="Papain-like_cys_pep_sf"/>
</dbReference>
<evidence type="ECO:0000313" key="13">
    <source>
        <dbReference type="WBParaSite" id="TASK_0000387401-mRNA-1"/>
    </source>
</evidence>
<evidence type="ECO:0000259" key="10">
    <source>
        <dbReference type="PROSITE" id="PS50235"/>
    </source>
</evidence>